<dbReference type="AlphaFoldDB" id="A0A183E416"/>
<accession>A0A183E416</accession>
<dbReference type="EMBL" id="UYRT01082810">
    <property type="protein sequence ID" value="VDN26513.1"/>
    <property type="molecule type" value="Genomic_DNA"/>
</dbReference>
<evidence type="ECO:0000256" key="1">
    <source>
        <dbReference type="PROSITE-ProRule" id="PRU00176"/>
    </source>
</evidence>
<dbReference type="Pfam" id="PF00076">
    <property type="entry name" value="RRM_1"/>
    <property type="match status" value="1"/>
</dbReference>
<feature type="region of interest" description="Disordered" evidence="2">
    <location>
        <begin position="111"/>
        <end position="130"/>
    </location>
</feature>
<keyword evidence="5" id="KW-1185">Reference proteome</keyword>
<keyword evidence="1" id="KW-0694">RNA-binding</keyword>
<dbReference type="CDD" id="cd00590">
    <property type="entry name" value="RRM_SF"/>
    <property type="match status" value="1"/>
</dbReference>
<dbReference type="GO" id="GO:0003723">
    <property type="term" value="F:RNA binding"/>
    <property type="evidence" value="ECO:0007669"/>
    <property type="project" value="UniProtKB-UniRule"/>
</dbReference>
<reference evidence="4 5" key="2">
    <citation type="submission" date="2018-11" db="EMBL/GenBank/DDBJ databases">
        <authorList>
            <consortium name="Pathogen Informatics"/>
        </authorList>
    </citation>
    <scope>NUCLEOTIDE SEQUENCE [LARGE SCALE GENOMIC DNA]</scope>
</reference>
<proteinExistence type="predicted"/>
<protein>
    <submittedName>
        <fullName evidence="6">RRM domain-containing protein</fullName>
    </submittedName>
</protein>
<feature type="domain" description="RRM" evidence="3">
    <location>
        <begin position="132"/>
        <end position="191"/>
    </location>
</feature>
<evidence type="ECO:0000313" key="6">
    <source>
        <dbReference type="WBParaSite" id="GPUH_0001572901-mRNA-1"/>
    </source>
</evidence>
<dbReference type="WBParaSite" id="GPUH_0001572901-mRNA-1">
    <property type="protein sequence ID" value="GPUH_0001572901-mRNA-1"/>
    <property type="gene ID" value="GPUH_0001572901"/>
</dbReference>
<evidence type="ECO:0000313" key="5">
    <source>
        <dbReference type="Proteomes" id="UP000271098"/>
    </source>
</evidence>
<evidence type="ECO:0000259" key="3">
    <source>
        <dbReference type="PROSITE" id="PS50102"/>
    </source>
</evidence>
<dbReference type="InterPro" id="IPR000504">
    <property type="entry name" value="RRM_dom"/>
</dbReference>
<dbReference type="PROSITE" id="PS50102">
    <property type="entry name" value="RRM"/>
    <property type="match status" value="1"/>
</dbReference>
<dbReference type="SUPFAM" id="SSF54928">
    <property type="entry name" value="RNA-binding domain, RBD"/>
    <property type="match status" value="1"/>
</dbReference>
<dbReference type="Proteomes" id="UP000271098">
    <property type="component" value="Unassembled WGS sequence"/>
</dbReference>
<evidence type="ECO:0000313" key="4">
    <source>
        <dbReference type="EMBL" id="VDN26513.1"/>
    </source>
</evidence>
<name>A0A183E416_9BILA</name>
<evidence type="ECO:0000256" key="2">
    <source>
        <dbReference type="SAM" id="MobiDB-lite"/>
    </source>
</evidence>
<feature type="compositionally biased region" description="Basic and acidic residues" evidence="2">
    <location>
        <begin position="118"/>
        <end position="130"/>
    </location>
</feature>
<dbReference type="OrthoDB" id="549243at2759"/>
<dbReference type="InterPro" id="IPR035979">
    <property type="entry name" value="RBD_domain_sf"/>
</dbReference>
<dbReference type="InterPro" id="IPR012677">
    <property type="entry name" value="Nucleotide-bd_a/b_plait_sf"/>
</dbReference>
<organism evidence="6">
    <name type="scientific">Gongylonema pulchrum</name>
    <dbReference type="NCBI Taxonomy" id="637853"/>
    <lineage>
        <taxon>Eukaryota</taxon>
        <taxon>Metazoa</taxon>
        <taxon>Ecdysozoa</taxon>
        <taxon>Nematoda</taxon>
        <taxon>Chromadorea</taxon>
        <taxon>Rhabditida</taxon>
        <taxon>Spirurina</taxon>
        <taxon>Spiruromorpha</taxon>
        <taxon>Spiruroidea</taxon>
        <taxon>Gongylonematidae</taxon>
        <taxon>Gongylonema</taxon>
    </lineage>
</organism>
<reference evidence="6" key="1">
    <citation type="submission" date="2016-06" db="UniProtKB">
        <authorList>
            <consortium name="WormBaseParasite"/>
        </authorList>
    </citation>
    <scope>IDENTIFICATION</scope>
</reference>
<sequence>MFKTLRRLHGHNLEHQGLNDISEAFQNFVTRARFFSIGRLRRTWSHSAVEFLKYRRLLPMLTSGGDAVDDQIDYNAKSFEVFGDLNLEMPTSSSPADGGAEANAPVAAVAAPISSSRPRRDSSLRASKKEDRRIMVTNVSSRVTANQLKSFFSKFGPVSSCHIPSEERRHTLYATLPKKTRSNLTAYITFK</sequence>
<gene>
    <name evidence="4" type="ORF">GPUH_LOCUS15707</name>
</gene>
<dbReference type="Gene3D" id="3.30.70.330">
    <property type="match status" value="1"/>
</dbReference>